<dbReference type="GO" id="GO:0009116">
    <property type="term" value="P:nucleoside metabolic process"/>
    <property type="evidence" value="ECO:0007669"/>
    <property type="project" value="InterPro"/>
</dbReference>
<dbReference type="OrthoDB" id="9788270at2"/>
<name>A0A7U4TJ16_DESA2</name>
<evidence type="ECO:0000313" key="4">
    <source>
        <dbReference type="EMBL" id="AMM42010.1"/>
    </source>
</evidence>
<sequence length="245" mass="27481">MICVLGATYKEISLLLSSLVNVQSLNLGKSCLWQGKIKKQNLIVALTGIGPVNAAYLTTLLLEKYPIKMVVLTGCGGAFPGIGLELGNIALANEEIWAEAGAYTEEGWRSLAEINLPYWDKEGKRLFHRFSLKGLHTEFFGKEISNLLSSETFKIGPFITVLASTGNQQRLKVLKQRFPEGICENMEGAAVAQICQMYKLPFLEIRGISNFLGEYRRSNWEIDLATNNVQKIIIELLERHQKWPF</sequence>
<dbReference type="AlphaFoldDB" id="A0A7U4TJ16"/>
<evidence type="ECO:0000259" key="3">
    <source>
        <dbReference type="Pfam" id="PF01048"/>
    </source>
</evidence>
<evidence type="ECO:0000256" key="2">
    <source>
        <dbReference type="NCBIfam" id="TIGR03664"/>
    </source>
</evidence>
<gene>
    <name evidence="1" type="primary">mqnB</name>
    <name evidence="4" type="ORF">HS1_002224</name>
</gene>
<dbReference type="InterPro" id="IPR000845">
    <property type="entry name" value="Nucleoside_phosphorylase_d"/>
</dbReference>
<organism evidence="4 5">
    <name type="scientific">Desulfofervidus auxilii</name>
    <dbReference type="NCBI Taxonomy" id="1621989"/>
    <lineage>
        <taxon>Bacteria</taxon>
        <taxon>Pseudomonadati</taxon>
        <taxon>Thermodesulfobacteriota</taxon>
        <taxon>Candidatus Desulfofervidia</taxon>
        <taxon>Candidatus Desulfofervidales</taxon>
        <taxon>Candidatus Desulfofervidaceae</taxon>
        <taxon>Candidatus Desulfofervidus</taxon>
    </lineage>
</organism>
<dbReference type="PANTHER" id="PTHR46832">
    <property type="entry name" value="5'-METHYLTHIOADENOSINE/S-ADENOSYLHOMOCYSTEINE NUCLEOSIDASE"/>
    <property type="match status" value="1"/>
</dbReference>
<dbReference type="NCBIfam" id="TIGR03664">
    <property type="entry name" value="fut_nucase"/>
    <property type="match status" value="1"/>
</dbReference>
<dbReference type="GO" id="GO:0019284">
    <property type="term" value="P:L-methionine salvage from S-adenosylmethionine"/>
    <property type="evidence" value="ECO:0007669"/>
    <property type="project" value="TreeGrafter"/>
</dbReference>
<dbReference type="GO" id="GO:0008782">
    <property type="term" value="F:adenosylhomocysteine nucleosidase activity"/>
    <property type="evidence" value="ECO:0007669"/>
    <property type="project" value="TreeGrafter"/>
</dbReference>
<dbReference type="GO" id="GO:0008930">
    <property type="term" value="F:methylthioadenosine nucleosidase activity"/>
    <property type="evidence" value="ECO:0007669"/>
    <property type="project" value="TreeGrafter"/>
</dbReference>
<dbReference type="Gene3D" id="3.40.50.1580">
    <property type="entry name" value="Nucleoside phosphorylase domain"/>
    <property type="match status" value="1"/>
</dbReference>
<keyword evidence="1" id="KW-0474">Menaquinone biosynthesis</keyword>
<dbReference type="KEGG" id="daw:HS1_002224"/>
<comment type="similarity">
    <text evidence="1">Belongs to the PNP/UDP phosphorylase family. Futalosine hydrolase subfamily.</text>
</comment>
<comment type="pathway">
    <text evidence="1">Quinol/quinone metabolism; menaquinone biosynthesis.</text>
</comment>
<accession>A0A7U4TJ16</accession>
<dbReference type="InterPro" id="IPR019963">
    <property type="entry name" value="FL_hydrolase_MqnB"/>
</dbReference>
<feature type="domain" description="Nucleoside phosphorylase" evidence="3">
    <location>
        <begin position="2"/>
        <end position="237"/>
    </location>
</feature>
<dbReference type="Proteomes" id="UP000070560">
    <property type="component" value="Chromosome"/>
</dbReference>
<dbReference type="GO" id="GO:0009234">
    <property type="term" value="P:menaquinone biosynthetic process"/>
    <property type="evidence" value="ECO:0007669"/>
    <property type="project" value="UniProtKB-UniRule"/>
</dbReference>
<dbReference type="UniPathway" id="UPA00079"/>
<proteinExistence type="inferred from homology"/>
<comment type="catalytic activity">
    <reaction evidence="1">
        <text>futalosine + H2O = dehypoxanthine futalosine + hypoxanthine</text>
        <dbReference type="Rhea" id="RHEA:25904"/>
        <dbReference type="ChEBI" id="CHEBI:15377"/>
        <dbReference type="ChEBI" id="CHEBI:17368"/>
        <dbReference type="ChEBI" id="CHEBI:58863"/>
        <dbReference type="ChEBI" id="CHEBI:58864"/>
        <dbReference type="EC" id="3.2.2.26"/>
    </reaction>
</comment>
<keyword evidence="5" id="KW-1185">Reference proteome</keyword>
<dbReference type="RefSeq" id="WP_066065445.1">
    <property type="nucleotide sequence ID" value="NZ_CP013015.1"/>
</dbReference>
<dbReference type="GO" id="GO:0005829">
    <property type="term" value="C:cytosol"/>
    <property type="evidence" value="ECO:0007669"/>
    <property type="project" value="TreeGrafter"/>
</dbReference>
<dbReference type="HAMAP" id="MF_00991">
    <property type="entry name" value="MqnB"/>
    <property type="match status" value="1"/>
</dbReference>
<reference evidence="4 5" key="1">
    <citation type="submission" date="2015-10" db="EMBL/GenBank/DDBJ databases">
        <title>Candidatus Desulfofervidus auxilii, a hydrogenotrophic sulfate-reducing bacterium involved in the thermophilic anaerobic oxidation of methane.</title>
        <authorList>
            <person name="Krukenberg V."/>
            <person name="Richter M."/>
            <person name="Wegener G."/>
        </authorList>
    </citation>
    <scope>NUCLEOTIDE SEQUENCE [LARGE SCALE GENOMIC DNA]</scope>
    <source>
        <strain evidence="4 5">HS1</strain>
    </source>
</reference>
<dbReference type="EMBL" id="CP013015">
    <property type="protein sequence ID" value="AMM42010.1"/>
    <property type="molecule type" value="Genomic_DNA"/>
</dbReference>
<dbReference type="CDD" id="cd17766">
    <property type="entry name" value="futalosine_nucleosidase_MqnB"/>
    <property type="match status" value="1"/>
</dbReference>
<dbReference type="SUPFAM" id="SSF53167">
    <property type="entry name" value="Purine and uridine phosphorylases"/>
    <property type="match status" value="1"/>
</dbReference>
<protein>
    <recommendedName>
        <fullName evidence="1 2">Futalosine hydrolase</fullName>
        <shortName evidence="1">FL hydrolase</shortName>
        <ecNumber evidence="1 2">3.2.2.26</ecNumber>
    </recommendedName>
    <alternativeName>
        <fullName evidence="1">Futalosine nucleosidase</fullName>
    </alternativeName>
    <alternativeName>
        <fullName evidence="1">Menaquinone biosynthetic enzyme MqnB</fullName>
    </alternativeName>
</protein>
<keyword evidence="1" id="KW-0378">Hydrolase</keyword>
<evidence type="ECO:0000256" key="1">
    <source>
        <dbReference type="HAMAP-Rule" id="MF_00991"/>
    </source>
</evidence>
<evidence type="ECO:0000313" key="5">
    <source>
        <dbReference type="Proteomes" id="UP000070560"/>
    </source>
</evidence>
<dbReference type="EC" id="3.2.2.26" evidence="1 2"/>
<dbReference type="Pfam" id="PF01048">
    <property type="entry name" value="PNP_UDP_1"/>
    <property type="match status" value="1"/>
</dbReference>
<comment type="function">
    <text evidence="1">Catalyzes the hydrolysis of futalosine (FL) to dehypoxanthine futalosine (DHFL) and hypoxanthine, a step in the biosynthesis of menaquinone (MK, vitamin K2).</text>
</comment>
<dbReference type="InterPro" id="IPR035994">
    <property type="entry name" value="Nucleoside_phosphorylase_sf"/>
</dbReference>
<dbReference type="PANTHER" id="PTHR46832:SF2">
    <property type="entry name" value="FUTALOSINE HYDROLASE"/>
    <property type="match status" value="1"/>
</dbReference>